<protein>
    <submittedName>
        <fullName evidence="1">Unannotated protein</fullName>
    </submittedName>
</protein>
<name>A0A6J6BJT3_9ZZZZ</name>
<organism evidence="1">
    <name type="scientific">freshwater metagenome</name>
    <dbReference type="NCBI Taxonomy" id="449393"/>
    <lineage>
        <taxon>unclassified sequences</taxon>
        <taxon>metagenomes</taxon>
        <taxon>ecological metagenomes</taxon>
    </lineage>
</organism>
<sequence>MQDFVNENGLSFTNINDSSGEVFARFNVPYQPAWVFIAKDGTVTTRIGVLSDLELEQELNLLASN</sequence>
<dbReference type="AlphaFoldDB" id="A0A6J6BJT3"/>
<dbReference type="Gene3D" id="3.40.30.10">
    <property type="entry name" value="Glutaredoxin"/>
    <property type="match status" value="1"/>
</dbReference>
<dbReference type="SUPFAM" id="SSF52833">
    <property type="entry name" value="Thioredoxin-like"/>
    <property type="match status" value="1"/>
</dbReference>
<evidence type="ECO:0000313" key="1">
    <source>
        <dbReference type="EMBL" id="CAB4538659.1"/>
    </source>
</evidence>
<reference evidence="1" key="1">
    <citation type="submission" date="2020-05" db="EMBL/GenBank/DDBJ databases">
        <authorList>
            <person name="Chiriac C."/>
            <person name="Salcher M."/>
            <person name="Ghai R."/>
            <person name="Kavagutti S V."/>
        </authorList>
    </citation>
    <scope>NUCLEOTIDE SEQUENCE</scope>
</reference>
<proteinExistence type="predicted"/>
<dbReference type="EMBL" id="CAEZSE010000130">
    <property type="protein sequence ID" value="CAB4538659.1"/>
    <property type="molecule type" value="Genomic_DNA"/>
</dbReference>
<dbReference type="InterPro" id="IPR036249">
    <property type="entry name" value="Thioredoxin-like_sf"/>
</dbReference>
<accession>A0A6J6BJT3</accession>
<gene>
    <name evidence="1" type="ORF">UFOPK1353_00802</name>
</gene>